<feature type="domain" description="Laminin EGF-like" evidence="16">
    <location>
        <begin position="1466"/>
        <end position="1510"/>
    </location>
</feature>
<feature type="disulfide bond" evidence="12">
    <location>
        <begin position="1422"/>
        <end position="1439"/>
    </location>
</feature>
<feature type="domain" description="Laminin G" evidence="15">
    <location>
        <begin position="3268"/>
        <end position="3452"/>
    </location>
</feature>
<feature type="disulfide bond" evidence="12">
    <location>
        <begin position="503"/>
        <end position="520"/>
    </location>
</feature>
<feature type="domain" description="Laminin N-terminal" evidence="18">
    <location>
        <begin position="28"/>
        <end position="280"/>
    </location>
</feature>
<feature type="domain" description="Laminin EGF-like" evidence="16">
    <location>
        <begin position="455"/>
        <end position="500"/>
    </location>
</feature>
<feature type="domain" description="Laminin G" evidence="15">
    <location>
        <begin position="2868"/>
        <end position="3039"/>
    </location>
</feature>
<feature type="signal peptide" evidence="14">
    <location>
        <begin position="1"/>
        <end position="29"/>
    </location>
</feature>
<dbReference type="FunFam" id="2.10.25.10:FF:000051">
    <property type="entry name" value="Laminin subunit alpha 4"/>
    <property type="match status" value="1"/>
</dbReference>
<evidence type="ECO:0000313" key="21">
    <source>
        <dbReference type="Proteomes" id="UP000070412"/>
    </source>
</evidence>
<feature type="disulfide bond" evidence="12">
    <location>
        <begin position="457"/>
        <end position="474"/>
    </location>
</feature>
<feature type="disulfide bond" evidence="12">
    <location>
        <begin position="1534"/>
        <end position="1543"/>
    </location>
</feature>
<feature type="domain" description="Laminin EGF-like" evidence="16">
    <location>
        <begin position="1973"/>
        <end position="2019"/>
    </location>
</feature>
<evidence type="ECO:0000256" key="9">
    <source>
        <dbReference type="ARBA" id="ARBA00023180"/>
    </source>
</evidence>
<dbReference type="PANTHER" id="PTHR10574">
    <property type="entry name" value="NETRIN/LAMININ-RELATED"/>
    <property type="match status" value="1"/>
</dbReference>
<dbReference type="FunFam" id="2.10.25.10:FF:000135">
    <property type="entry name" value="Laminin subunit beta 4"/>
    <property type="match status" value="1"/>
</dbReference>
<name>A0A834R1I8_SARSC</name>
<feature type="disulfide bond" evidence="12">
    <location>
        <begin position="501"/>
        <end position="513"/>
    </location>
</feature>
<keyword evidence="5" id="KW-0677">Repeat</keyword>
<feature type="domain" description="Laminin EGF-like" evidence="16">
    <location>
        <begin position="2066"/>
        <end position="2113"/>
    </location>
</feature>
<evidence type="ECO:0000259" key="18">
    <source>
        <dbReference type="PROSITE" id="PS51117"/>
    </source>
</evidence>
<dbReference type="PROSITE" id="PS01248">
    <property type="entry name" value="EGF_LAM_1"/>
    <property type="match status" value="6"/>
</dbReference>
<feature type="disulfide bond" evidence="12">
    <location>
        <begin position="761"/>
        <end position="770"/>
    </location>
</feature>
<feature type="disulfide bond" evidence="12">
    <location>
        <begin position="638"/>
        <end position="650"/>
    </location>
</feature>
<feature type="disulfide bond" evidence="12">
    <location>
        <begin position="2066"/>
        <end position="2078"/>
    </location>
</feature>
<feature type="disulfide bond" evidence="12">
    <location>
        <begin position="1992"/>
        <end position="2001"/>
    </location>
</feature>
<dbReference type="SUPFAM" id="SSF57196">
    <property type="entry name" value="EGF/Laminin"/>
    <property type="match status" value="15"/>
</dbReference>
<keyword evidence="4 14" id="KW-0732">Signal</keyword>
<feature type="domain" description="Laminin EGF-like" evidence="16">
    <location>
        <begin position="593"/>
        <end position="637"/>
    </location>
</feature>
<accession>A0A834R1I8</accession>
<evidence type="ECO:0000256" key="1">
    <source>
        <dbReference type="ARBA" id="ARBA00004302"/>
    </source>
</evidence>
<dbReference type="Pfam" id="PF02210">
    <property type="entry name" value="Laminin_G_2"/>
    <property type="match status" value="4"/>
</dbReference>
<feature type="disulfide bond" evidence="12">
    <location>
        <begin position="547"/>
        <end position="559"/>
    </location>
</feature>
<evidence type="ECO:0000256" key="10">
    <source>
        <dbReference type="ARBA" id="ARBA00023292"/>
    </source>
</evidence>
<evidence type="ECO:0000256" key="14">
    <source>
        <dbReference type="SAM" id="SignalP"/>
    </source>
</evidence>
<dbReference type="InterPro" id="IPR002049">
    <property type="entry name" value="LE_dom"/>
</dbReference>
<feature type="disulfide bond" evidence="12">
    <location>
        <begin position="1483"/>
        <end position="1492"/>
    </location>
</feature>
<evidence type="ECO:0000256" key="5">
    <source>
        <dbReference type="ARBA" id="ARBA00022737"/>
    </source>
</evidence>
<feature type="disulfide bond" evidence="12">
    <location>
        <begin position="549"/>
        <end position="566"/>
    </location>
</feature>
<dbReference type="InterPro" id="IPR001791">
    <property type="entry name" value="Laminin_G"/>
</dbReference>
<dbReference type="OrthoDB" id="10011303at2759"/>
<dbReference type="GO" id="GO:0009887">
    <property type="term" value="P:animal organ morphogenesis"/>
    <property type="evidence" value="ECO:0007669"/>
    <property type="project" value="TreeGrafter"/>
</dbReference>
<reference evidence="19" key="2">
    <citation type="submission" date="2020-01" db="EMBL/GenBank/DDBJ databases">
        <authorList>
            <person name="Korhonen P.K.K."/>
            <person name="Guangxu M.G."/>
            <person name="Wang T.W."/>
            <person name="Stroehlein A.J.S."/>
            <person name="Young N.D."/>
            <person name="Ang C.-S.A."/>
            <person name="Fernando D.W.F."/>
            <person name="Lu H.L."/>
            <person name="Taylor S.T."/>
            <person name="Ehtesham M.E.M."/>
            <person name="Najaraj S.H.N."/>
            <person name="Harsha G.H.G."/>
            <person name="Madugundu A.M."/>
            <person name="Renuse S.R."/>
            <person name="Holt D.H."/>
            <person name="Pandey A.P."/>
            <person name="Papenfuss A.P."/>
            <person name="Gasser R.B.G."/>
            <person name="Fischer K.F."/>
        </authorList>
    </citation>
    <scope>NUCLEOTIDE SEQUENCE</scope>
    <source>
        <strain evidence="19">SSS_KF_BRIS2020</strain>
    </source>
</reference>
<evidence type="ECO:0000259" key="15">
    <source>
        <dbReference type="PROSITE" id="PS50025"/>
    </source>
</evidence>
<feature type="domain" description="Laminin EGF-like" evidence="16">
    <location>
        <begin position="1559"/>
        <end position="1609"/>
    </location>
</feature>
<evidence type="ECO:0000313" key="19">
    <source>
        <dbReference type="EMBL" id="KAF7488208.1"/>
    </source>
</evidence>
<evidence type="ECO:0000256" key="13">
    <source>
        <dbReference type="SAM" id="Coils"/>
    </source>
</evidence>
<evidence type="ECO:0000256" key="8">
    <source>
        <dbReference type="ARBA" id="ARBA00023157"/>
    </source>
</evidence>
<dbReference type="GO" id="GO:0005604">
    <property type="term" value="C:basement membrane"/>
    <property type="evidence" value="ECO:0007669"/>
    <property type="project" value="UniProtKB-SubCell"/>
</dbReference>
<evidence type="ECO:0000256" key="4">
    <source>
        <dbReference type="ARBA" id="ARBA00022729"/>
    </source>
</evidence>
<protein>
    <submittedName>
        <fullName evidence="19">Laminin subunit alpha</fullName>
    </submittedName>
</protein>
<feature type="disulfide bond" evidence="12">
    <location>
        <begin position="1561"/>
        <end position="1578"/>
    </location>
</feature>
<dbReference type="PANTHER" id="PTHR10574:SF406">
    <property type="entry name" value="LAMININ SUBUNIT ALPHA 5"/>
    <property type="match status" value="1"/>
</dbReference>
<feature type="domain" description="Laminin EGF-like" evidence="16">
    <location>
        <begin position="2020"/>
        <end position="2065"/>
    </location>
</feature>
<feature type="disulfide bond" evidence="11">
    <location>
        <begin position="3607"/>
        <end position="3634"/>
    </location>
</feature>
<feature type="domain" description="Laminin IV type A" evidence="17">
    <location>
        <begin position="1619"/>
        <end position="1797"/>
    </location>
</feature>
<feature type="disulfide bond" evidence="12">
    <location>
        <begin position="1559"/>
        <end position="1571"/>
    </location>
</feature>
<organism evidence="19">
    <name type="scientific">Sarcoptes scabiei</name>
    <name type="common">Itch mite</name>
    <name type="synonym">Acarus scabiei</name>
    <dbReference type="NCBI Taxonomy" id="52283"/>
    <lineage>
        <taxon>Eukaryota</taxon>
        <taxon>Metazoa</taxon>
        <taxon>Ecdysozoa</taxon>
        <taxon>Arthropoda</taxon>
        <taxon>Chelicerata</taxon>
        <taxon>Arachnida</taxon>
        <taxon>Acari</taxon>
        <taxon>Acariformes</taxon>
        <taxon>Sarcoptiformes</taxon>
        <taxon>Astigmata</taxon>
        <taxon>Psoroptidia</taxon>
        <taxon>Sarcoptoidea</taxon>
        <taxon>Sarcoptidae</taxon>
        <taxon>Sarcoptinae</taxon>
        <taxon>Sarcoptes</taxon>
    </lineage>
</organism>
<keyword evidence="8 12" id="KW-1015">Disulfide bond</keyword>
<dbReference type="SMART" id="SM00180">
    <property type="entry name" value="EGF_Lam"/>
    <property type="match status" value="21"/>
</dbReference>
<evidence type="ECO:0000259" key="16">
    <source>
        <dbReference type="PROSITE" id="PS50027"/>
    </source>
</evidence>
<keyword evidence="9" id="KW-0325">Glycoprotein</keyword>
<dbReference type="SMART" id="SM00281">
    <property type="entry name" value="LamB"/>
    <property type="match status" value="1"/>
</dbReference>
<dbReference type="InterPro" id="IPR013320">
    <property type="entry name" value="ConA-like_dom_sf"/>
</dbReference>
<keyword evidence="2" id="KW-0964">Secreted</keyword>
<feature type="domain" description="Laminin G" evidence="15">
    <location>
        <begin position="3458"/>
        <end position="3634"/>
    </location>
</feature>
<dbReference type="GO" id="GO:0007155">
    <property type="term" value="P:cell adhesion"/>
    <property type="evidence" value="ECO:0007669"/>
    <property type="project" value="UniProtKB-ARBA"/>
</dbReference>
<feature type="disulfide bond" evidence="12">
    <location>
        <begin position="455"/>
        <end position="467"/>
    </location>
</feature>
<dbReference type="PROSITE" id="PS50025">
    <property type="entry name" value="LAM_G_DOMAIN"/>
    <property type="match status" value="5"/>
</dbReference>
<feature type="disulfide bond" evidence="12">
    <location>
        <begin position="2068"/>
        <end position="2085"/>
    </location>
</feature>
<reference evidence="20" key="3">
    <citation type="submission" date="2022-06" db="UniProtKB">
        <authorList>
            <consortium name="EnsemblMetazoa"/>
        </authorList>
    </citation>
    <scope>IDENTIFICATION</scope>
</reference>
<dbReference type="SUPFAM" id="SSF49899">
    <property type="entry name" value="Concanavalin A-like lectins/glucanases"/>
    <property type="match status" value="5"/>
</dbReference>
<feature type="coiled-coil region" evidence="13">
    <location>
        <begin position="2371"/>
        <end position="2398"/>
    </location>
</feature>
<dbReference type="InterPro" id="IPR008211">
    <property type="entry name" value="Laminin_N"/>
</dbReference>
<dbReference type="FunFam" id="2.10.25.10:FF:000082">
    <property type="entry name" value="Laminin subunit alpha 1"/>
    <property type="match status" value="1"/>
</dbReference>
<feature type="disulfide bond" evidence="11">
    <location>
        <begin position="3185"/>
        <end position="3212"/>
    </location>
</feature>
<feature type="disulfide bond" evidence="12">
    <location>
        <begin position="2087"/>
        <end position="2096"/>
    </location>
</feature>
<feature type="domain" description="Laminin EGF-like" evidence="16">
    <location>
        <begin position="547"/>
        <end position="592"/>
    </location>
</feature>
<dbReference type="Gene3D" id="2.10.25.10">
    <property type="entry name" value="Laminin"/>
    <property type="match status" value="20"/>
</dbReference>
<dbReference type="InterPro" id="IPR000034">
    <property type="entry name" value="Laminin_IV"/>
</dbReference>
<feature type="disulfide bond" evidence="12">
    <location>
        <begin position="1420"/>
        <end position="1432"/>
    </location>
</feature>
<dbReference type="FunFam" id="2.60.120.260:FF:000092">
    <property type="entry name" value="Laminin subunit alpha-3"/>
    <property type="match status" value="1"/>
</dbReference>
<dbReference type="EMBL" id="WVUK01000066">
    <property type="protein sequence ID" value="KAF7488208.1"/>
    <property type="molecule type" value="Genomic_DNA"/>
</dbReference>
<dbReference type="GO" id="GO:0048468">
    <property type="term" value="P:cell development"/>
    <property type="evidence" value="ECO:0007669"/>
    <property type="project" value="UniProtKB-ARBA"/>
</dbReference>
<dbReference type="Pfam" id="PF00054">
    <property type="entry name" value="Laminin_G_1"/>
    <property type="match status" value="1"/>
</dbReference>
<dbReference type="Pfam" id="PF00055">
    <property type="entry name" value="Laminin_N"/>
    <property type="match status" value="1"/>
</dbReference>
<dbReference type="FunFam" id="2.10.25.10:FF:000011">
    <property type="entry name" value="Cadherin EGF LAG seven-pass G-type receptor"/>
    <property type="match status" value="1"/>
</dbReference>
<evidence type="ECO:0000259" key="17">
    <source>
        <dbReference type="PROSITE" id="PS51115"/>
    </source>
</evidence>
<dbReference type="FunFam" id="2.10.25.10:FF:000069">
    <property type="entry name" value="Laminin subunit alpha 1"/>
    <property type="match status" value="1"/>
</dbReference>
<reference evidence="21" key="1">
    <citation type="journal article" date="2020" name="PLoS Negl. Trop. Dis.">
        <title>High-quality nuclear genome for Sarcoptes scabiei-A critical resource for a neglected parasite.</title>
        <authorList>
            <person name="Korhonen P.K."/>
            <person name="Gasser R.B."/>
            <person name="Ma G."/>
            <person name="Wang T."/>
            <person name="Stroehlein A.J."/>
            <person name="Young N.D."/>
            <person name="Ang C.S."/>
            <person name="Fernando D.D."/>
            <person name="Lu H.C."/>
            <person name="Taylor S."/>
            <person name="Reynolds S.L."/>
            <person name="Mofiz E."/>
            <person name="Najaraj S.H."/>
            <person name="Gowda H."/>
            <person name="Madugundu A."/>
            <person name="Renuse S."/>
            <person name="Holt D."/>
            <person name="Pandey A."/>
            <person name="Papenfuss A.T."/>
            <person name="Fischer K."/>
        </authorList>
    </citation>
    <scope>NUCLEOTIDE SEQUENCE [LARGE SCALE GENOMIC DNA]</scope>
</reference>
<feature type="disulfide bond" evidence="12">
    <location>
        <begin position="522"/>
        <end position="531"/>
    </location>
</feature>
<dbReference type="PRINTS" id="PR00011">
    <property type="entry name" value="EGFLAMININ"/>
</dbReference>
<feature type="disulfide bond" evidence="12">
    <location>
        <begin position="2039"/>
        <end position="2048"/>
    </location>
</feature>
<dbReference type="Pfam" id="PF24973">
    <property type="entry name" value="EGF_LMN_ATRN"/>
    <property type="match status" value="1"/>
</dbReference>
<feature type="disulfide bond" evidence="12">
    <location>
        <begin position="613"/>
        <end position="622"/>
    </location>
</feature>
<feature type="domain" description="Laminin EGF-like" evidence="16">
    <location>
        <begin position="1511"/>
        <end position="1558"/>
    </location>
</feature>
<evidence type="ECO:0000256" key="2">
    <source>
        <dbReference type="ARBA" id="ARBA00022525"/>
    </source>
</evidence>
<dbReference type="CDD" id="cd00110">
    <property type="entry name" value="LamG"/>
    <property type="match status" value="5"/>
</dbReference>
<dbReference type="CDD" id="cd00055">
    <property type="entry name" value="EGF_Lam"/>
    <property type="match status" value="21"/>
</dbReference>
<feature type="domain" description="Laminin EGF-like" evidence="16">
    <location>
        <begin position="1420"/>
        <end position="1465"/>
    </location>
</feature>
<feature type="domain" description="Laminin G" evidence="15">
    <location>
        <begin position="3045"/>
        <end position="3212"/>
    </location>
</feature>
<dbReference type="SMART" id="SM00181">
    <property type="entry name" value="EGF"/>
    <property type="match status" value="12"/>
</dbReference>
<evidence type="ECO:0000256" key="6">
    <source>
        <dbReference type="ARBA" id="ARBA00022869"/>
    </source>
</evidence>
<dbReference type="Pfam" id="PF00052">
    <property type="entry name" value="Laminin_B"/>
    <property type="match status" value="1"/>
</dbReference>
<proteinExistence type="predicted"/>
<feature type="domain" description="Laminin EGF-like" evidence="16">
    <location>
        <begin position="638"/>
        <end position="687"/>
    </location>
</feature>
<dbReference type="Pfam" id="PF00053">
    <property type="entry name" value="EGF_laminin"/>
    <property type="match status" value="19"/>
</dbReference>
<feature type="disulfide bond" evidence="12">
    <location>
        <begin position="658"/>
        <end position="667"/>
    </location>
</feature>
<dbReference type="PROSITE" id="PS50027">
    <property type="entry name" value="EGF_LAM_2"/>
    <property type="match status" value="13"/>
</dbReference>
<keyword evidence="6" id="KW-0084">Basement membrane</keyword>
<dbReference type="EnsemblMetazoa" id="SSS_285s_mrna">
    <property type="protein sequence ID" value="KAF7488208.1"/>
    <property type="gene ID" value="SSS_285"/>
</dbReference>
<gene>
    <name evidence="19" type="primary">SSS_285g</name>
    <name evidence="19" type="ORF">SSS_285</name>
</gene>
<keyword evidence="7 13" id="KW-0175">Coiled coil</keyword>
<dbReference type="SMART" id="SM00136">
    <property type="entry name" value="LamNT"/>
    <property type="match status" value="1"/>
</dbReference>
<dbReference type="InterPro" id="IPR000742">
    <property type="entry name" value="EGF"/>
</dbReference>
<evidence type="ECO:0000256" key="11">
    <source>
        <dbReference type="PROSITE-ProRule" id="PRU00122"/>
    </source>
</evidence>
<feature type="disulfide bond" evidence="12">
    <location>
        <begin position="476"/>
        <end position="485"/>
    </location>
</feature>
<dbReference type="PROSITE" id="PS51115">
    <property type="entry name" value="LAMININ_IVA"/>
    <property type="match status" value="1"/>
</dbReference>
<evidence type="ECO:0000313" key="20">
    <source>
        <dbReference type="EnsemblMetazoa" id="KAF7488208.1"/>
    </source>
</evidence>
<feature type="disulfide bond" evidence="12">
    <location>
        <begin position="593"/>
        <end position="605"/>
    </location>
</feature>
<evidence type="ECO:0000256" key="3">
    <source>
        <dbReference type="ARBA" id="ARBA00022530"/>
    </source>
</evidence>
<keyword evidence="21" id="KW-1185">Reference proteome</keyword>
<dbReference type="GO" id="GO:0009888">
    <property type="term" value="P:tissue development"/>
    <property type="evidence" value="ECO:0007669"/>
    <property type="project" value="TreeGrafter"/>
</dbReference>
<evidence type="ECO:0000256" key="7">
    <source>
        <dbReference type="ARBA" id="ARBA00023054"/>
    </source>
</evidence>
<evidence type="ECO:0000256" key="12">
    <source>
        <dbReference type="PROSITE-ProRule" id="PRU00460"/>
    </source>
</evidence>
<dbReference type="FunFam" id="2.10.25.10:FF:000407">
    <property type="entry name" value="Laminin subunit alpha-3"/>
    <property type="match status" value="1"/>
</dbReference>
<dbReference type="InterPro" id="IPR050440">
    <property type="entry name" value="Laminin/Netrin_ECM"/>
</dbReference>
<dbReference type="FunFam" id="2.10.25.10:FF:000388">
    <property type="entry name" value="Laminin subunit alpha"/>
    <property type="match status" value="1"/>
</dbReference>
<dbReference type="PROSITE" id="PS51117">
    <property type="entry name" value="LAMININ_NTER"/>
    <property type="match status" value="1"/>
</dbReference>
<comment type="subcellular location">
    <subcellularLocation>
        <location evidence="1">Secreted</location>
        <location evidence="1">Extracellular space</location>
        <location evidence="1">Extracellular matrix</location>
        <location evidence="1">Basement membrane</location>
    </subcellularLocation>
</comment>
<dbReference type="Gene3D" id="2.60.120.260">
    <property type="entry name" value="Galactose-binding domain-like"/>
    <property type="match status" value="1"/>
</dbReference>
<feature type="domain" description="Laminin EGF-like" evidence="16">
    <location>
        <begin position="501"/>
        <end position="546"/>
    </location>
</feature>
<feature type="disulfide bond" evidence="12">
    <location>
        <begin position="1580"/>
        <end position="1589"/>
    </location>
</feature>
<feature type="chain" id="PRO_5038259148" evidence="14">
    <location>
        <begin position="30"/>
        <end position="3637"/>
    </location>
</feature>
<feature type="coiled-coil region" evidence="13">
    <location>
        <begin position="2556"/>
        <end position="2583"/>
    </location>
</feature>
<comment type="caution">
    <text evidence="12">Lacks conserved residue(s) required for the propagation of feature annotation.</text>
</comment>
<dbReference type="Proteomes" id="UP000070412">
    <property type="component" value="Unassembled WGS sequence"/>
</dbReference>
<feature type="disulfide bond" evidence="12">
    <location>
        <begin position="1441"/>
        <end position="1450"/>
    </location>
</feature>
<keyword evidence="3" id="KW-0272">Extracellular matrix</keyword>
<sequence length="3637" mass="410156">MFQPKANCSLQPTVILLIFFLNCIQIFDCQVLNPPYFNIAEGRNITASDTCGENVPEPELYCKIVGSNWLDESDNFNLIEGQACDYCDPSDPKKAHPPQFAIDGTERWWQSPPLSRGSQYTKVNLTLDLGQEFNVAYVFIKMGNSPRPGVWILERSRDYGKTYTPWQYFADTPQDCSHFFGKHTLQPITRDDSVICETKFSKLVPLENGEIAISLINGRPSADNFSMSTTLQEWTTATNIRLRFLRPKTTLGHFISVAREEPTVTRRYFYSVKDINIGGQCVCNGHASQCDQNSPADPLKLSCACQHHTCGWQCEKCCNGYQQYEWRRATVDDPFVCEKCNCHGHSNDCYFDAEVQAKNQSKNIHGRFEGGGICTNCQHNTTGINCDKCRDGFYRPKDKSLDAIDVCQPCQCDPKFSTGNCFDETAQCECKKNFKSPDCDECNIGYFGFPECQECHCFPNGTLNEICELSEGDCPCKEGYGGKYCKECQENYYGFPSCQKCKCNLDNSYNNSCNIETGQCHCLSNFGGVNCDECNIGFKNYPKCESCQCALEGTNEKVCDNNTGECFCREGYEKPFCDKCAKGYYGFPNCIKCDCNLEGSTSTACDKDGKCECKSNFGGLKCNDCAVGSFNFPKCEQCRCHWRGSSGISCDHSGNCLCLERYEGQKCDQCKEGYYNFPYCEECNCNPAGLVAEFGGCDKVEIGKLCECKERVKGRICNQCKDLFWNLQMNNPYGCEDCRCNQNGTVSRIGICDTITGNCMCKNNVQGRTCDMCKPNTYLLDSANLFGCVDCQCDVGGSISSDCDKLTGQCRCKSRIKGKTCSETLDATYFPTFYQFQYETEDWFNPSGSPARFGYDEMVFPNYSWRGYAVFSPLQKEILTNITITKTSIYKVIVHYVSKNNETINGVLKFIPYEWMNSEPQTVSINMEPTSSPKLLYVTGRQLNGMVSLGVGPWQIFLQADKPDLYVDYIVLIPQAYYDPGLFQERITGPCLYLNSNNLSCILHSFPDFPESGKTLPASEAFVMKDSGQVKPPVIESKTYHEKLNENIGLVQMDNENSNLEFEFVANNNGTNILILNYHTPNNLNDSVPIQIELENISKNITMETDNILSACPYLFICRQAISTKDGRLLSFDSTSDDSFRLRIKLLDQDENITIATTEHSPPPPGQTDFKPAAINDRTLNVNKIVMIPLDNKWSFDYIEPSFVCLSKNDNCTASIFPTVADGIKVEAESEQKQDHIVQLPKYNQAIPIFEQKPYMVELNESMPSIDIRGSVPKPGPYHFVLNYYQPKNPKFNVDALIQNGHLFSGVAQLQHCPNTVGCRVALQQRDSESNSTAFNIQNNFLLTLKIPKTENVYLDYILIIPTDRYNDNLLISKPIEGSKNIMADCSQNNFLIDPSDTSDFCRSLVFSTTVDFNGGALPCDCNIDGSLDYKCQNFGGQCHCKPNVIGRDCSRCKTGFYGWPDCKKCDCPSTAICHWKTGDCICPKGVTGKDCDKCLPLTFGFDKIIGCEDCACDPRGVLNRDLRCDLDTGDCKCKQNIVGRTCDKCRAGFFGFPKCQLCRCDIRGTTPEICDQNSARCFCKKNVDGAYCDHCKSDSYFLEESNSQGCTKCFCFGNTDRCTGSSYVFVPITSNNIELELFGREKSETNPENPSSIYVQLPKEFLGNKISSYGGLFRYSILNKANSKDYEPALLMADIILIGRNHTLLHEHIEQPVINENFTVTIKLLEKEFKGMDGNFVTREQFMMTLVDIKAIYVRIKYFNLALDTVDIEFEFQMETAVPGNKIIDSNYRKATSVEQCLCPSNYRGASCEECAEGYYRVQQGPYLGACIPCNFNTKGDHCEQCTEGYYGDATLGTPNDCLICACPRPIASNNFATSCEVDHSGSVLGCDCKEGYNGTRCEFCGAGHYGNPQIAGQSCQKCECNNNIDVKDPESCDPFTGICNKCLFNSSGEHCERCADWHWGDSIISKNCTECDCNQCGAEYCDHKTSSCKCKMNVIGEKCDRCAPGFYGFSTCNGCQPCNCGEASNDFNCDDSGQCPCKTGAAGKTCGTCAPGFWDYSKYGCTSCGCNENYSRVKQCNQLTGQCQCLPGVVGAKCEKCPDRWVLIPESGCQECGDCIHTLLDDTDQINENIIAIESQTQNTSSSILQNRKLNNIKERMDSYAGLMNTTFDESNQRANNLRNFTTIKKDSEDLLEDIEKIDIKSDSFEENTDKVLVKVMKALNDSLMAENKVKSVRQLTVQAVENINQLENSFNDHAVAQNLGSINESEQILQALKRPYIDNYMERFNIDLGDFQETLESSENFFRPWSKVKEDISMTKDKLGSFFNLIVELKNLTNIARRDAVEAERVVEKPITLLQDADQFINKSNKNFGDLENMRVDIEQQKDRLNKEMETLNRFDKIAEEISEIENVVIDAEKHAKEQKFQSNYLNEFMASTKNKAMDPLKAANAYDNISRTIEANEEIVRELKEKLQPFQNDPLSEDLDKSDELFINEKLEQINNSTEFLKENEMMINEISKVIDEKTDQFQKLNHSLMNLESIDPKTNSHEKIKDQVDQVYRTESQVNKLRDLIDNLKNKSKEIKDYSDFVNDIKEGKDYVDRFDKDVERTKNITTSDDINDLTNEFNKIRSTISNKISDLKKRIQLARHQANNMRIGVRLNENSLLELNNPSNLIESSTYNKFSMYFQPLDSDGILAYVGNPADIVSNELVKRETVEMDPDAKSKRKQINHDYFVLELRRGQVYLIWDLGTGQPLVVPHHQQIVPGTWNQIIVERFGRLIRMSLKINENSAPIIVEKEASGSASVFNLDRENSKIYIGNIPPNVPVSSNIENRRFRGDISDVYLDNEPLGLWNARESQYLESVPGPEMFIENALRFNGNSYVIMARNNINFKETVYVSFQFKTLIKNGLLFLVGDPNRKVFFSIELVDGQVVVKYDLGSSYTTVVSNDRYNDGKWHFIKVNREGKECLINVDNNDEQSGFSMGLSTDLHTDDHIYIGGFKGILPYYDVGKEGFDGCLKDLQIDSNQQNLNNHKESFGVNLGCSTFVRIVSFAEAGKSHIVFENQTIDTLSTKNNVQIAFKFRTLAKIGLLWNYSVLDLSEYVSLFLYDGMLILKMSNGQELRTDNQFYNDNKWHYLTINFNKRILEMDVDDINSFSLIVDSPIDLDRLETIYIGGMPFESLYANFVGCIGDVTVNYKFLNFADSNSMMNALFKKCPLAINDDEFDDNNFRDLLTPETYTKAPDIQYLPPIKDCKLAPIPQPANLTDSDPNEKRFGGSLWSRYEFPMTNEIAKGLEGESGFQIQFKTSQAEGIIFYITSSNNIDFIGLYFLNNKLYYSFDCGSGRGVTMLPNNYSDNVWHTATFSRKGRNGLLRVDEETVEVTSVGSTSSLNVKSPIYIGGIPKELRSQIKGHLKSVEKNDYNYAMVSFSGCLKDLKVRDIEYNFKDGREFDVAPCSPQNEYGHFFHYDGGYIRLFDEFRVRVQFTLILEIKPRKPDGILAAVFGSNDYLVLYMDKGDLVFSVDNGAVPITAKGSAKGSICDGEWHVIKAIKTKNLVMLTVDDNPPIISVGQVGISSTDTKDPLYIGGLPEKLKQEKRLKLDNIVDDYLGCMRINSINAKPPTFNNAKIEGHITLNTCPID</sequence>
<feature type="domain" description="Laminin G" evidence="15">
    <location>
        <begin position="2652"/>
        <end position="2865"/>
    </location>
</feature>
<dbReference type="FunFam" id="2.10.25.10:FF:000090">
    <property type="entry name" value="laminin subunit alpha"/>
    <property type="match status" value="1"/>
</dbReference>
<feature type="disulfide bond" evidence="12">
    <location>
        <begin position="568"/>
        <end position="577"/>
    </location>
</feature>
<keyword evidence="10 12" id="KW-0424">Laminin EGF-like domain</keyword>
<dbReference type="InterPro" id="IPR056863">
    <property type="entry name" value="LMN_ATRN_NET-like_EGF"/>
</dbReference>
<dbReference type="SMART" id="SM00282">
    <property type="entry name" value="LamG"/>
    <property type="match status" value="5"/>
</dbReference>
<dbReference type="Gene3D" id="2.60.120.200">
    <property type="match status" value="5"/>
</dbReference>
<feature type="domain" description="Laminin EGF-like" evidence="16">
    <location>
        <begin position="738"/>
        <end position="790"/>
    </location>
</feature>